<sequence>MGQGSSRERKDAKAITKKSVQATKIERAKATGILSLHACKLKNIPTDVFEITKLNTLDLSNNSITEVPAITQLVNLKTLKLDNNQLTSLPDLSPLTKLQNLVLDNNRIVTLNGLPASLTKLSARGNAMEEFPLCICYVPNLEVVDLGANAIANVPDTIAQCTGLKELTLDNNQLTMLPAALAECPKLAALFVRNNRLGKTSISSAILAYSAIHIMQLEGNPMTKYDLEEMEGIEAFLERRKKLKDKEIHGGLSTDVSLCGLEH</sequence>
<dbReference type="PRINTS" id="PR00019">
    <property type="entry name" value="LEURICHRPT"/>
</dbReference>
<organism evidence="3 4">
    <name type="scientific">Thraustotheca clavata</name>
    <dbReference type="NCBI Taxonomy" id="74557"/>
    <lineage>
        <taxon>Eukaryota</taxon>
        <taxon>Sar</taxon>
        <taxon>Stramenopiles</taxon>
        <taxon>Oomycota</taxon>
        <taxon>Saprolegniomycetes</taxon>
        <taxon>Saprolegniales</taxon>
        <taxon>Achlyaceae</taxon>
        <taxon>Thraustotheca</taxon>
    </lineage>
</organism>
<dbReference type="Pfam" id="PF13855">
    <property type="entry name" value="LRR_8"/>
    <property type="match status" value="1"/>
</dbReference>
<dbReference type="AlphaFoldDB" id="A0A1V9ZVH6"/>
<keyword evidence="2" id="KW-0677">Repeat</keyword>
<keyword evidence="1" id="KW-0433">Leucine-rich repeat</keyword>
<gene>
    <name evidence="3" type="ORF">THRCLA_05587</name>
</gene>
<dbReference type="PROSITE" id="PS51450">
    <property type="entry name" value="LRR"/>
    <property type="match status" value="3"/>
</dbReference>
<reference evidence="3 4" key="1">
    <citation type="journal article" date="2014" name="Genome Biol. Evol.">
        <title>The secreted proteins of Achlya hypogyna and Thraustotheca clavata identify the ancestral oomycete secretome and reveal gene acquisitions by horizontal gene transfer.</title>
        <authorList>
            <person name="Misner I."/>
            <person name="Blouin N."/>
            <person name="Leonard G."/>
            <person name="Richards T.A."/>
            <person name="Lane C.E."/>
        </authorList>
    </citation>
    <scope>NUCLEOTIDE SEQUENCE [LARGE SCALE GENOMIC DNA]</scope>
    <source>
        <strain evidence="3 4">ATCC 34112</strain>
    </source>
</reference>
<dbReference type="InterPro" id="IPR032675">
    <property type="entry name" value="LRR_dom_sf"/>
</dbReference>
<evidence type="ECO:0000256" key="2">
    <source>
        <dbReference type="ARBA" id="ARBA00022737"/>
    </source>
</evidence>
<evidence type="ECO:0000256" key="1">
    <source>
        <dbReference type="ARBA" id="ARBA00022614"/>
    </source>
</evidence>
<dbReference type="InterPro" id="IPR050216">
    <property type="entry name" value="LRR_domain-containing"/>
</dbReference>
<dbReference type="EMBL" id="JNBS01001301">
    <property type="protein sequence ID" value="OQS02007.1"/>
    <property type="molecule type" value="Genomic_DNA"/>
</dbReference>
<dbReference type="PANTHER" id="PTHR48051:SF1">
    <property type="entry name" value="RAS SUPPRESSOR PROTEIN 1"/>
    <property type="match status" value="1"/>
</dbReference>
<evidence type="ECO:0000313" key="3">
    <source>
        <dbReference type="EMBL" id="OQS02007.1"/>
    </source>
</evidence>
<accession>A0A1V9ZVH6</accession>
<proteinExistence type="predicted"/>
<dbReference type="InterPro" id="IPR001611">
    <property type="entry name" value="Leu-rich_rpt"/>
</dbReference>
<dbReference type="SUPFAM" id="SSF52058">
    <property type="entry name" value="L domain-like"/>
    <property type="match status" value="1"/>
</dbReference>
<dbReference type="SMART" id="SM00369">
    <property type="entry name" value="LRR_TYP"/>
    <property type="match status" value="5"/>
</dbReference>
<name>A0A1V9ZVH6_9STRA</name>
<dbReference type="GO" id="GO:0005737">
    <property type="term" value="C:cytoplasm"/>
    <property type="evidence" value="ECO:0007669"/>
    <property type="project" value="TreeGrafter"/>
</dbReference>
<dbReference type="OrthoDB" id="1728874at2759"/>
<dbReference type="InterPro" id="IPR003591">
    <property type="entry name" value="Leu-rich_rpt_typical-subtyp"/>
</dbReference>
<protein>
    <submittedName>
        <fullName evidence="3">Uncharacterized protein</fullName>
    </submittedName>
</protein>
<dbReference type="STRING" id="74557.A0A1V9ZVH6"/>
<dbReference type="Gene3D" id="3.80.10.10">
    <property type="entry name" value="Ribonuclease Inhibitor"/>
    <property type="match status" value="1"/>
</dbReference>
<dbReference type="PANTHER" id="PTHR48051">
    <property type="match status" value="1"/>
</dbReference>
<comment type="caution">
    <text evidence="3">The sequence shown here is derived from an EMBL/GenBank/DDBJ whole genome shotgun (WGS) entry which is preliminary data.</text>
</comment>
<evidence type="ECO:0000313" key="4">
    <source>
        <dbReference type="Proteomes" id="UP000243217"/>
    </source>
</evidence>
<dbReference type="Proteomes" id="UP000243217">
    <property type="component" value="Unassembled WGS sequence"/>
</dbReference>
<dbReference type="SMART" id="SM00364">
    <property type="entry name" value="LRR_BAC"/>
    <property type="match status" value="4"/>
</dbReference>
<dbReference type="Pfam" id="PF12799">
    <property type="entry name" value="LRR_4"/>
    <property type="match status" value="1"/>
</dbReference>
<keyword evidence="4" id="KW-1185">Reference proteome</keyword>
<dbReference type="InterPro" id="IPR025875">
    <property type="entry name" value="Leu-rich_rpt_4"/>
</dbReference>